<keyword evidence="3" id="KW-1185">Reference proteome</keyword>
<feature type="compositionally biased region" description="Basic and acidic residues" evidence="1">
    <location>
        <begin position="91"/>
        <end position="101"/>
    </location>
</feature>
<evidence type="ECO:0000256" key="1">
    <source>
        <dbReference type="SAM" id="MobiDB-lite"/>
    </source>
</evidence>
<dbReference type="EMBL" id="FNLO01000007">
    <property type="protein sequence ID" value="SDV49086.1"/>
    <property type="molecule type" value="Genomic_DNA"/>
</dbReference>
<feature type="region of interest" description="Disordered" evidence="1">
    <location>
        <begin position="144"/>
        <end position="165"/>
    </location>
</feature>
<dbReference type="STRING" id="1770053.SAMN05216551_10755"/>
<proteinExistence type="predicted"/>
<sequence>MNYYPHHIGDYLAATAHLTMVEDGAYRRLMDLYYTHEQALPADVTRVCRLARAMTADERAAVQTILEEFFTLENSGWTHKRCEEEIKKAQAAADRARENGRKGGRPRAQIDPKMCPNEADDEPTANPRQTQPVLRGLAELIMSDSRAEAPNPKPNPITQEPRRGSARDVARFEPQAHLESLNVEPDVARDWLKLRTSMKAPPSATAIRGIHAEARKAGLSLNNALLTCCQRGWKGFEASWLAREARASPSRDPRNRQEALEIRNRDVARRAAERYAHETQ</sequence>
<reference evidence="3" key="1">
    <citation type="submission" date="2016-09" db="EMBL/GenBank/DDBJ databases">
        <authorList>
            <person name="Varghese N."/>
            <person name="Submissions S."/>
        </authorList>
    </citation>
    <scope>NUCLEOTIDE SEQUENCE [LARGE SCALE GENOMIC DNA]</scope>
    <source>
        <strain evidence="3">JS23</strain>
    </source>
</reference>
<dbReference type="Proteomes" id="UP000243719">
    <property type="component" value="Unassembled WGS sequence"/>
</dbReference>
<evidence type="ECO:0000313" key="2">
    <source>
        <dbReference type="EMBL" id="SDV49086.1"/>
    </source>
</evidence>
<evidence type="ECO:0000313" key="3">
    <source>
        <dbReference type="Proteomes" id="UP000243719"/>
    </source>
</evidence>
<dbReference type="OrthoDB" id="5526813at2"/>
<organism evidence="2 3">
    <name type="scientific">Chitinasiproducens palmae</name>
    <dbReference type="NCBI Taxonomy" id="1770053"/>
    <lineage>
        <taxon>Bacteria</taxon>
        <taxon>Pseudomonadati</taxon>
        <taxon>Pseudomonadota</taxon>
        <taxon>Betaproteobacteria</taxon>
        <taxon>Burkholderiales</taxon>
        <taxon>Burkholderiaceae</taxon>
        <taxon>Chitinasiproducens</taxon>
    </lineage>
</organism>
<feature type="region of interest" description="Disordered" evidence="1">
    <location>
        <begin position="91"/>
        <end position="132"/>
    </location>
</feature>
<dbReference type="Pfam" id="PF07120">
    <property type="entry name" value="DUF1376"/>
    <property type="match status" value="1"/>
</dbReference>
<dbReference type="AlphaFoldDB" id="A0A1H2PQI7"/>
<dbReference type="InterPro" id="IPR010781">
    <property type="entry name" value="DUF1376"/>
</dbReference>
<dbReference type="RefSeq" id="WP_091908736.1">
    <property type="nucleotide sequence ID" value="NZ_FNLO01000007.1"/>
</dbReference>
<evidence type="ECO:0008006" key="4">
    <source>
        <dbReference type="Google" id="ProtNLM"/>
    </source>
</evidence>
<name>A0A1H2PQI7_9BURK</name>
<protein>
    <recommendedName>
        <fullName evidence="4">DUF1376 domain-containing protein</fullName>
    </recommendedName>
</protein>
<gene>
    <name evidence="2" type="ORF">SAMN05216551_10755</name>
</gene>
<accession>A0A1H2PQI7</accession>
<feature type="region of interest" description="Disordered" evidence="1">
    <location>
        <begin position="244"/>
        <end position="263"/>
    </location>
</feature>